<dbReference type="AlphaFoldDB" id="A0A8H9N1Z0"/>
<dbReference type="Proteomes" id="UP000863257">
    <property type="component" value="Unassembled WGS sequence"/>
</dbReference>
<proteinExistence type="predicted"/>
<comment type="caution">
    <text evidence="1">The sequence shown here is derived from an EMBL/GenBank/DDBJ whole genome shotgun (WGS) entry which is preliminary data.</text>
</comment>
<evidence type="ECO:0000313" key="1">
    <source>
        <dbReference type="EMBL" id="HAS8541308.1"/>
    </source>
</evidence>
<dbReference type="EMBL" id="DACRBY010000020">
    <property type="protein sequence ID" value="HAS8541308.1"/>
    <property type="molecule type" value="Genomic_DNA"/>
</dbReference>
<sequence length="249" mass="28520">MVTLTELLTTKIETKHLKATTQERCIFIDAIWESKEDTDFAAIKRVSLFVNNCPAIEKFRKSWSSVPLIEPISEEKGTKFLMNCSQTDTGKLILNIELRAVGNISRFKSESTIEARKAEIKGILDSLDVQLTVNSIIDNFIVNPAMKQLNDFENSQLDNYFNGQALNQANELLEETENKEWASLREQLKLVKEMELKIVTRQAELRKEALIDAYFSADALATAPEEQREIVNKRLINSEGIKDRRPLRR</sequence>
<protein>
    <submittedName>
        <fullName evidence="1">Uncharacterized protein</fullName>
    </submittedName>
</protein>
<reference evidence="1" key="2">
    <citation type="submission" date="2019-01" db="EMBL/GenBank/DDBJ databases">
        <authorList>
            <consortium name="NCBI Pathogen Detection Project"/>
        </authorList>
    </citation>
    <scope>NUCLEOTIDE SEQUENCE</scope>
    <source>
        <strain evidence="1">BCW_3452</strain>
    </source>
</reference>
<gene>
    <name evidence="1" type="ORF">I7730_16110</name>
</gene>
<name>A0A8H9N1Z0_VIBVL</name>
<reference evidence="1" key="1">
    <citation type="journal article" date="2018" name="Genome Biol.">
        <title>SKESA: strategic k-mer extension for scrupulous assemblies.</title>
        <authorList>
            <person name="Souvorov A."/>
            <person name="Agarwala R."/>
            <person name="Lipman D.J."/>
        </authorList>
    </citation>
    <scope>NUCLEOTIDE SEQUENCE</scope>
    <source>
        <strain evidence="1">BCW_3452</strain>
    </source>
</reference>
<organism evidence="1">
    <name type="scientific">Vibrio vulnificus</name>
    <dbReference type="NCBI Taxonomy" id="672"/>
    <lineage>
        <taxon>Bacteria</taxon>
        <taxon>Pseudomonadati</taxon>
        <taxon>Pseudomonadota</taxon>
        <taxon>Gammaproteobacteria</taxon>
        <taxon>Vibrionales</taxon>
        <taxon>Vibrionaceae</taxon>
        <taxon>Vibrio</taxon>
    </lineage>
</organism>
<accession>A0A8H9N1Z0</accession>